<feature type="region of interest" description="Disordered" evidence="5">
    <location>
        <begin position="148"/>
        <end position="169"/>
    </location>
</feature>
<dbReference type="GO" id="GO:0000976">
    <property type="term" value="F:transcription cis-regulatory region binding"/>
    <property type="evidence" value="ECO:0007669"/>
    <property type="project" value="TreeGrafter"/>
</dbReference>
<dbReference type="Pfam" id="PF13305">
    <property type="entry name" value="TetR_C_33"/>
    <property type="match status" value="1"/>
</dbReference>
<protein>
    <recommendedName>
        <fullName evidence="6">HTH tetR-type domain-containing protein</fullName>
    </recommendedName>
</protein>
<dbReference type="InterPro" id="IPR025996">
    <property type="entry name" value="MT1864/Rv1816-like_C"/>
</dbReference>
<dbReference type="InterPro" id="IPR036271">
    <property type="entry name" value="Tet_transcr_reg_TetR-rel_C_sf"/>
</dbReference>
<name>A0A6J4V8K3_9BACT</name>
<dbReference type="InterPro" id="IPR050109">
    <property type="entry name" value="HTH-type_TetR-like_transc_reg"/>
</dbReference>
<feature type="domain" description="HTH tetR-type" evidence="6">
    <location>
        <begin position="29"/>
        <end position="89"/>
    </location>
</feature>
<reference evidence="7" key="1">
    <citation type="submission" date="2020-02" db="EMBL/GenBank/DDBJ databases">
        <authorList>
            <person name="Meier V. D."/>
        </authorList>
    </citation>
    <scope>NUCLEOTIDE SEQUENCE</scope>
    <source>
        <strain evidence="7">AVDCRST_MAG49</strain>
    </source>
</reference>
<organism evidence="7">
    <name type="scientific">uncultured Thermomicrobiales bacterium</name>
    <dbReference type="NCBI Taxonomy" id="1645740"/>
    <lineage>
        <taxon>Bacteria</taxon>
        <taxon>Pseudomonadati</taxon>
        <taxon>Thermomicrobiota</taxon>
        <taxon>Thermomicrobia</taxon>
        <taxon>Thermomicrobiales</taxon>
        <taxon>environmental samples</taxon>
    </lineage>
</organism>
<feature type="DNA-binding region" description="H-T-H motif" evidence="4">
    <location>
        <begin position="52"/>
        <end position="71"/>
    </location>
</feature>
<proteinExistence type="predicted"/>
<dbReference type="InterPro" id="IPR001647">
    <property type="entry name" value="HTH_TetR"/>
</dbReference>
<dbReference type="PROSITE" id="PS50977">
    <property type="entry name" value="HTH_TETR_2"/>
    <property type="match status" value="1"/>
</dbReference>
<sequence length="260" mass="27307">MSRESAKPHPEEGQTAPSAAAVRRARIRRETQAMILEAAGKLLAEGGVDDFSLRGVARAVGYSPAALYEYFPSKEALLDTLYFEGRGGLGDRMRAALATLPEDVSTADAMRALGHAYRSYAFENRELFLLVFSGGHAGGVAKPAADGEPIPDGVALDGRQDPTSSAAGTDDKTAFDLLVDTCARGVARGEMASRSPLVLAMAAWSTVHGFVMIELSGAMGAIPPPGGEHGAAAQLWMTDLFEATVEIAAVGFLRREPPSS</sequence>
<dbReference type="Gene3D" id="1.10.357.10">
    <property type="entry name" value="Tetracycline Repressor, domain 2"/>
    <property type="match status" value="1"/>
</dbReference>
<evidence type="ECO:0000313" key="7">
    <source>
        <dbReference type="EMBL" id="CAA9572322.1"/>
    </source>
</evidence>
<accession>A0A6J4V8K3</accession>
<evidence type="ECO:0000256" key="2">
    <source>
        <dbReference type="ARBA" id="ARBA00023125"/>
    </source>
</evidence>
<dbReference type="PRINTS" id="PR00455">
    <property type="entry name" value="HTHTETR"/>
</dbReference>
<keyword evidence="2 4" id="KW-0238">DNA-binding</keyword>
<keyword evidence="3" id="KW-0804">Transcription</keyword>
<dbReference type="InterPro" id="IPR009057">
    <property type="entry name" value="Homeodomain-like_sf"/>
</dbReference>
<dbReference type="PANTHER" id="PTHR30055:SF234">
    <property type="entry name" value="HTH-TYPE TRANSCRIPTIONAL REGULATOR BETI"/>
    <property type="match status" value="1"/>
</dbReference>
<feature type="region of interest" description="Disordered" evidence="5">
    <location>
        <begin position="1"/>
        <end position="21"/>
    </location>
</feature>
<gene>
    <name evidence="7" type="ORF">AVDCRST_MAG49-3762</name>
</gene>
<evidence type="ECO:0000256" key="5">
    <source>
        <dbReference type="SAM" id="MobiDB-lite"/>
    </source>
</evidence>
<dbReference type="EMBL" id="CADCWG010000262">
    <property type="protein sequence ID" value="CAA9572322.1"/>
    <property type="molecule type" value="Genomic_DNA"/>
</dbReference>
<evidence type="ECO:0000256" key="1">
    <source>
        <dbReference type="ARBA" id="ARBA00023015"/>
    </source>
</evidence>
<keyword evidence="1" id="KW-0805">Transcription regulation</keyword>
<dbReference type="Pfam" id="PF00440">
    <property type="entry name" value="TetR_N"/>
    <property type="match status" value="1"/>
</dbReference>
<evidence type="ECO:0000256" key="4">
    <source>
        <dbReference type="PROSITE-ProRule" id="PRU00335"/>
    </source>
</evidence>
<dbReference type="PANTHER" id="PTHR30055">
    <property type="entry name" value="HTH-TYPE TRANSCRIPTIONAL REGULATOR RUTR"/>
    <property type="match status" value="1"/>
</dbReference>
<dbReference type="AlphaFoldDB" id="A0A6J4V8K3"/>
<dbReference type="SUPFAM" id="SSF46689">
    <property type="entry name" value="Homeodomain-like"/>
    <property type="match status" value="1"/>
</dbReference>
<evidence type="ECO:0000256" key="3">
    <source>
        <dbReference type="ARBA" id="ARBA00023163"/>
    </source>
</evidence>
<feature type="compositionally biased region" description="Basic and acidic residues" evidence="5">
    <location>
        <begin position="1"/>
        <end position="12"/>
    </location>
</feature>
<evidence type="ECO:0000259" key="6">
    <source>
        <dbReference type="PROSITE" id="PS50977"/>
    </source>
</evidence>
<dbReference type="SUPFAM" id="SSF48498">
    <property type="entry name" value="Tetracyclin repressor-like, C-terminal domain"/>
    <property type="match status" value="1"/>
</dbReference>
<dbReference type="GO" id="GO:0003700">
    <property type="term" value="F:DNA-binding transcription factor activity"/>
    <property type="evidence" value="ECO:0007669"/>
    <property type="project" value="TreeGrafter"/>
</dbReference>